<evidence type="ECO:0000259" key="10">
    <source>
        <dbReference type="PROSITE" id="PS51198"/>
    </source>
</evidence>
<evidence type="ECO:0000313" key="11">
    <source>
        <dbReference type="EMBL" id="AFZ84257.1"/>
    </source>
</evidence>
<dbReference type="InterPro" id="IPR027417">
    <property type="entry name" value="P-loop_NTPase"/>
</dbReference>
<dbReference type="AlphaFoldDB" id="L0B8G0"/>
<evidence type="ECO:0000256" key="9">
    <source>
        <dbReference type="PROSITE-ProRule" id="PRU00560"/>
    </source>
</evidence>
<evidence type="ECO:0000256" key="7">
    <source>
        <dbReference type="ARBA" id="ARBA00034808"/>
    </source>
</evidence>
<dbReference type="SUPFAM" id="SSF52540">
    <property type="entry name" value="P-loop containing nucleoside triphosphate hydrolases"/>
    <property type="match status" value="1"/>
</dbReference>
<sequence length="568" mass="66883">MSSPFIIKIYGPPGTGKTRTLQRLVEWLIGVKMYKEKIKAELMEKGFPEKWLDENFGEYELSDIAFATFQTSALREFVEERLNMDLEEDRKPGGPLRHFRTVHGICQALLYDFKIWNPEISRRMGGLTPERWFQIFANQQRKIDPSFRFDPDAMGAANPFEKANYLWQVMSQVINKEYHKVGREGISRKILEALPPSLHEHYFAWERFKAERGIVDYNDMLMDGYDYLKSGSIYLPTKVLIVDEFQDLSPLQFEIFKMLAKDKELIIIAGDDWQTIFTWMGADPRFIIEYPADLEIILKKTWRLPEKVLRQALSYAETNLRNGVFKEMQSTGKKGALAHIRNFSTRREEDINQLAQWVLAELKKGHSVMILTRTNSQALHIFGEFYKRGFKPRSLKKSTKWNKKVEKVGSFFDLLHSIIEIEKGTPSREDFKRVGWACGVITEEEFDKELPLMAYLKPNWREEIILEKIQEIWGRQARRFLEKILREGLKPMDGIPEEYELYIDTIHSSKGLEADVVFLINEMPRRHWRKFFRSMEELEAEARVWFVGMTRARKALGIVWTDKAFRLD</sequence>
<dbReference type="PROSITE" id="PS51198">
    <property type="entry name" value="UVRD_HELICASE_ATP_BIND"/>
    <property type="match status" value="1"/>
</dbReference>
<keyword evidence="2 9" id="KW-0378">Hydrolase</keyword>
<comment type="catalytic activity">
    <reaction evidence="6">
        <text>Couples ATP hydrolysis with the unwinding of duplex DNA by translocating in the 3'-5' direction.</text>
        <dbReference type="EC" id="5.6.2.4"/>
    </reaction>
</comment>
<evidence type="ECO:0000256" key="2">
    <source>
        <dbReference type="ARBA" id="ARBA00022801"/>
    </source>
</evidence>
<evidence type="ECO:0000256" key="4">
    <source>
        <dbReference type="ARBA" id="ARBA00022840"/>
    </source>
</evidence>
<dbReference type="Pfam" id="PF13361">
    <property type="entry name" value="UvrD_C"/>
    <property type="match status" value="1"/>
</dbReference>
<gene>
    <name evidence="11" type="ORF">c10-1</name>
</gene>
<dbReference type="EMBL" id="JQ661330">
    <property type="protein sequence ID" value="AFZ84257.1"/>
    <property type="molecule type" value="Genomic_DNA"/>
</dbReference>
<proteinExistence type="predicted"/>
<reference evidence="11" key="1">
    <citation type="journal article" date="2013" name="PLoS ONE">
        <title>Insights into dynamics of mobile genetic elements in hyperthermophilic environments from five new thermococcus plasmids.</title>
        <authorList>
            <person name="Krupovic M."/>
            <person name="Gonnet M."/>
            <person name="Hania W.B."/>
            <person name="Forterre P."/>
            <person name="Erauso G."/>
        </authorList>
    </citation>
    <scope>NUCLEOTIDE SEQUENCE</scope>
    <source>
        <plasmid evidence="11">pCIR10</plasmid>
    </source>
</reference>
<dbReference type="PANTHER" id="PTHR11070">
    <property type="entry name" value="UVRD / RECB / PCRA DNA HELICASE FAMILY MEMBER"/>
    <property type="match status" value="1"/>
</dbReference>
<feature type="binding site" evidence="9">
    <location>
        <begin position="11"/>
        <end position="18"/>
    </location>
    <ligand>
        <name>ATP</name>
        <dbReference type="ChEBI" id="CHEBI:30616"/>
    </ligand>
</feature>
<keyword evidence="4 9" id="KW-0067">ATP-binding</keyword>
<organism evidence="11">
    <name type="scientific">Thermococcus sp. CIR10</name>
    <dbReference type="NCBI Taxonomy" id="1197731"/>
    <lineage>
        <taxon>Archaea</taxon>
        <taxon>Methanobacteriati</taxon>
        <taxon>Methanobacteriota</taxon>
        <taxon>Thermococci</taxon>
        <taxon>Thermococcales</taxon>
        <taxon>Thermococcaceae</taxon>
        <taxon>Thermococcus</taxon>
    </lineage>
</organism>
<evidence type="ECO:0000256" key="3">
    <source>
        <dbReference type="ARBA" id="ARBA00022806"/>
    </source>
</evidence>
<accession>L0B8G0</accession>
<dbReference type="EC" id="5.6.2.4" evidence="7"/>
<protein>
    <recommendedName>
        <fullName evidence="7">DNA 3'-5' helicase</fullName>
        <ecNumber evidence="7">5.6.2.4</ecNumber>
    </recommendedName>
</protein>
<dbReference type="GO" id="GO:0000725">
    <property type="term" value="P:recombinational repair"/>
    <property type="evidence" value="ECO:0007669"/>
    <property type="project" value="TreeGrafter"/>
</dbReference>
<dbReference type="GO" id="GO:0043138">
    <property type="term" value="F:3'-5' DNA helicase activity"/>
    <property type="evidence" value="ECO:0007669"/>
    <property type="project" value="UniProtKB-EC"/>
</dbReference>
<geneLocation type="plasmid" evidence="11">
    <name>pCIR10</name>
</geneLocation>
<dbReference type="GO" id="GO:0016787">
    <property type="term" value="F:hydrolase activity"/>
    <property type="evidence" value="ECO:0007669"/>
    <property type="project" value="UniProtKB-UniRule"/>
</dbReference>
<dbReference type="GO" id="GO:0005524">
    <property type="term" value="F:ATP binding"/>
    <property type="evidence" value="ECO:0007669"/>
    <property type="project" value="UniProtKB-UniRule"/>
</dbReference>
<evidence type="ECO:0000256" key="6">
    <source>
        <dbReference type="ARBA" id="ARBA00034617"/>
    </source>
</evidence>
<keyword evidence="11" id="KW-0614">Plasmid</keyword>
<keyword evidence="5" id="KW-0413">Isomerase</keyword>
<evidence type="ECO:0000256" key="8">
    <source>
        <dbReference type="ARBA" id="ARBA00048988"/>
    </source>
</evidence>
<keyword evidence="3 9" id="KW-0347">Helicase</keyword>
<dbReference type="RefSeq" id="WP_015243572.1">
    <property type="nucleotide sequence ID" value="NC_019884.1"/>
</dbReference>
<dbReference type="InterPro" id="IPR014016">
    <property type="entry name" value="UvrD-like_ATP-bd"/>
</dbReference>
<evidence type="ECO:0000256" key="5">
    <source>
        <dbReference type="ARBA" id="ARBA00023235"/>
    </source>
</evidence>
<name>L0B8G0_9EURY</name>
<dbReference type="Pfam" id="PF00580">
    <property type="entry name" value="UvrD-helicase"/>
    <property type="match status" value="1"/>
</dbReference>
<dbReference type="InterPro" id="IPR000212">
    <property type="entry name" value="DNA_helicase_UvrD/REP"/>
</dbReference>
<dbReference type="Gene3D" id="3.40.50.300">
    <property type="entry name" value="P-loop containing nucleotide triphosphate hydrolases"/>
    <property type="match status" value="2"/>
</dbReference>
<comment type="catalytic activity">
    <reaction evidence="8">
        <text>ATP + H2O = ADP + phosphate + H(+)</text>
        <dbReference type="Rhea" id="RHEA:13065"/>
        <dbReference type="ChEBI" id="CHEBI:15377"/>
        <dbReference type="ChEBI" id="CHEBI:15378"/>
        <dbReference type="ChEBI" id="CHEBI:30616"/>
        <dbReference type="ChEBI" id="CHEBI:43474"/>
        <dbReference type="ChEBI" id="CHEBI:456216"/>
        <dbReference type="EC" id="5.6.2.4"/>
    </reaction>
</comment>
<feature type="domain" description="UvrD-like helicase ATP-binding" evidence="10">
    <location>
        <begin position="1"/>
        <end position="323"/>
    </location>
</feature>
<dbReference type="InterPro" id="IPR014017">
    <property type="entry name" value="DNA_helicase_UvrD-like_C"/>
</dbReference>
<keyword evidence="1 9" id="KW-0547">Nucleotide-binding</keyword>
<dbReference type="PANTHER" id="PTHR11070:SF2">
    <property type="entry name" value="ATP-DEPENDENT DNA HELICASE SRS2"/>
    <property type="match status" value="1"/>
</dbReference>
<dbReference type="GO" id="GO:0003677">
    <property type="term" value="F:DNA binding"/>
    <property type="evidence" value="ECO:0007669"/>
    <property type="project" value="InterPro"/>
</dbReference>
<evidence type="ECO:0000256" key="1">
    <source>
        <dbReference type="ARBA" id="ARBA00022741"/>
    </source>
</evidence>